<feature type="compositionally biased region" description="Basic residues" evidence="1">
    <location>
        <begin position="1"/>
        <end position="10"/>
    </location>
</feature>
<sequence>MPYKRNKQHRKPEEGSPTQEEALGSQPGLIPRAEEATTSASSSATTSTALIHTTSREEPASVEENVPVDPQGASAPPVALVPTSLSQIDQGSSQGQQDQGSFQGEEDPGSGQGQQDQGSSQVEQDHSSGQAEQNPVSCHREQDQGSCPQEQDQGSGQVEQSPVSCQREQDQGSRPREQDQGSRPREQDQGSRPQEQDQGSRPREQDQGSRPREQDQDQGSRPREQDQGSRPREQDQGSRPQEQEQGPRQEEPDRVPPLSPIDYVSILRNAQSLVPFLVLKYRLRESTTKAEMLNMIVSHREHFFEIFSRASEYMQLVFGIEVVEIDPSDHCYFLTPAAGLTYDGMLHDVVGMPKTGLLLIILGIIFMENNCATERAVWDTLSVMGVYPEIEHYIYGQPRKLVIENFVQEQYLEYQRVPNTDPVCYQFVWGPRAHAETTKMRVLKHWVKFSGNDLTAYPNLCEQAMGDERNARA</sequence>
<dbReference type="RefSeq" id="XP_012881382.1">
    <property type="nucleotide sequence ID" value="XM_013025928.1"/>
</dbReference>
<protein>
    <submittedName>
        <fullName evidence="4">Melanoma-associated antigen 12-like</fullName>
    </submittedName>
</protein>
<accession>A0A1S3FZX5</accession>
<feature type="domain" description="MAGE" evidence="2">
    <location>
        <begin position="266"/>
        <end position="464"/>
    </location>
</feature>
<name>A0A1S3FZX5_DIPOR</name>
<gene>
    <name evidence="4" type="primary">LOC105992846</name>
</gene>
<dbReference type="FunFam" id="1.10.10.1210:FF:000001">
    <property type="entry name" value="melanoma-associated antigen D1"/>
    <property type="match status" value="1"/>
</dbReference>
<feature type="compositionally biased region" description="Polar residues" evidence="1">
    <location>
        <begin position="144"/>
        <end position="166"/>
    </location>
</feature>
<dbReference type="AlphaFoldDB" id="A0A1S3FZX5"/>
<dbReference type="PANTHER" id="PTHR11736:SF153">
    <property type="entry name" value="MELANOMA-ASSOCIATED ANTIGEN 10"/>
    <property type="match status" value="1"/>
</dbReference>
<feature type="compositionally biased region" description="Low complexity" evidence="1">
    <location>
        <begin position="113"/>
        <end position="122"/>
    </location>
</feature>
<dbReference type="GO" id="GO:0000122">
    <property type="term" value="P:negative regulation of transcription by RNA polymerase II"/>
    <property type="evidence" value="ECO:0007669"/>
    <property type="project" value="TreeGrafter"/>
</dbReference>
<feature type="region of interest" description="Disordered" evidence="1">
    <location>
        <begin position="1"/>
        <end position="257"/>
    </location>
</feature>
<dbReference type="Proteomes" id="UP000081671">
    <property type="component" value="Unplaced"/>
</dbReference>
<dbReference type="InParanoid" id="A0A1S3FZX5"/>
<dbReference type="PANTHER" id="PTHR11736">
    <property type="entry name" value="MELANOMA-ASSOCIATED ANTIGEN MAGE ANTIGEN"/>
    <property type="match status" value="1"/>
</dbReference>
<evidence type="ECO:0000313" key="4">
    <source>
        <dbReference type="RefSeq" id="XP_012881382.1"/>
    </source>
</evidence>
<feature type="compositionally biased region" description="Polar residues" evidence="1">
    <location>
        <begin position="127"/>
        <end position="136"/>
    </location>
</feature>
<dbReference type="SMART" id="SM01373">
    <property type="entry name" value="MAGE"/>
    <property type="match status" value="1"/>
</dbReference>
<evidence type="ECO:0000259" key="2">
    <source>
        <dbReference type="PROSITE" id="PS50838"/>
    </source>
</evidence>
<evidence type="ECO:0000313" key="3">
    <source>
        <dbReference type="Proteomes" id="UP000081671"/>
    </source>
</evidence>
<dbReference type="GO" id="GO:0005634">
    <property type="term" value="C:nucleus"/>
    <property type="evidence" value="ECO:0007669"/>
    <property type="project" value="TreeGrafter"/>
</dbReference>
<dbReference type="InterPro" id="IPR041898">
    <property type="entry name" value="MAGE_WH1"/>
</dbReference>
<dbReference type="InterPro" id="IPR041899">
    <property type="entry name" value="MAGE_WH2"/>
</dbReference>
<dbReference type="GeneID" id="105992846"/>
<dbReference type="InterPro" id="IPR037445">
    <property type="entry name" value="MAGE"/>
</dbReference>
<dbReference type="KEGG" id="dord:105992846"/>
<dbReference type="InterPro" id="IPR002190">
    <property type="entry name" value="MHD_dom"/>
</dbReference>
<dbReference type="Pfam" id="PF01454">
    <property type="entry name" value="MAGE"/>
    <property type="match status" value="1"/>
</dbReference>
<keyword evidence="3" id="KW-1185">Reference proteome</keyword>
<dbReference type="Gene3D" id="1.10.10.1210">
    <property type="entry name" value="MAGE homology domain, winged helix WH2 motif"/>
    <property type="match status" value="1"/>
</dbReference>
<dbReference type="OrthoDB" id="9536323at2759"/>
<evidence type="ECO:0000256" key="1">
    <source>
        <dbReference type="SAM" id="MobiDB-lite"/>
    </source>
</evidence>
<reference evidence="4" key="1">
    <citation type="submission" date="2025-08" db="UniProtKB">
        <authorList>
            <consortium name="RefSeq"/>
        </authorList>
    </citation>
    <scope>IDENTIFICATION</scope>
    <source>
        <tissue evidence="4">Kidney</tissue>
    </source>
</reference>
<feature type="compositionally biased region" description="Low complexity" evidence="1">
    <location>
        <begin position="36"/>
        <end position="49"/>
    </location>
</feature>
<dbReference type="PROSITE" id="PS50838">
    <property type="entry name" value="MAGE"/>
    <property type="match status" value="1"/>
</dbReference>
<proteinExistence type="predicted"/>
<dbReference type="Gene3D" id="1.10.10.1200">
    <property type="entry name" value="MAGE homology domain, winged helix WH1 motif"/>
    <property type="match status" value="1"/>
</dbReference>
<organism evidence="3 4">
    <name type="scientific">Dipodomys ordii</name>
    <name type="common">Ord's kangaroo rat</name>
    <dbReference type="NCBI Taxonomy" id="10020"/>
    <lineage>
        <taxon>Eukaryota</taxon>
        <taxon>Metazoa</taxon>
        <taxon>Chordata</taxon>
        <taxon>Craniata</taxon>
        <taxon>Vertebrata</taxon>
        <taxon>Euteleostomi</taxon>
        <taxon>Mammalia</taxon>
        <taxon>Eutheria</taxon>
        <taxon>Euarchontoglires</taxon>
        <taxon>Glires</taxon>
        <taxon>Rodentia</taxon>
        <taxon>Castorimorpha</taxon>
        <taxon>Heteromyidae</taxon>
        <taxon>Dipodomyinae</taxon>
        <taxon>Dipodomys</taxon>
    </lineage>
</organism>
<feature type="compositionally biased region" description="Basic and acidic residues" evidence="1">
    <location>
        <begin position="167"/>
        <end position="254"/>
    </location>
</feature>
<feature type="compositionally biased region" description="Low complexity" evidence="1">
    <location>
        <begin position="86"/>
        <end position="103"/>
    </location>
</feature>